<reference evidence="12 13" key="1">
    <citation type="journal article" date="2019" name="Int. J. Syst. Evol. Microbiol.">
        <title>The Global Catalogue of Microorganisms (GCM) 10K type strain sequencing project: providing services to taxonomists for standard genome sequencing and annotation.</title>
        <authorList>
            <consortium name="The Broad Institute Genomics Platform"/>
            <consortium name="The Broad Institute Genome Sequencing Center for Infectious Disease"/>
            <person name="Wu L."/>
            <person name="Ma J."/>
        </authorList>
    </citation>
    <scope>NUCLEOTIDE SEQUENCE [LARGE SCALE GENOMIC DNA]</scope>
    <source>
        <strain evidence="12 13">JCM 16009</strain>
    </source>
</reference>
<accession>A0ABN2MZ65</accession>
<dbReference type="EMBL" id="BAAAQK010000005">
    <property type="protein sequence ID" value="GAA1840818.1"/>
    <property type="molecule type" value="Genomic_DNA"/>
</dbReference>
<dbReference type="GO" id="GO:0016301">
    <property type="term" value="F:kinase activity"/>
    <property type="evidence" value="ECO:0007669"/>
    <property type="project" value="UniProtKB-KW"/>
</dbReference>
<keyword evidence="13" id="KW-1185">Reference proteome</keyword>
<gene>
    <name evidence="12" type="ORF">GCM10009836_20210</name>
</gene>
<dbReference type="Pfam" id="PF07730">
    <property type="entry name" value="HisKA_3"/>
    <property type="match status" value="1"/>
</dbReference>
<dbReference type="Gene3D" id="3.30.565.10">
    <property type="entry name" value="Histidine kinase-like ATPase, C-terminal domain"/>
    <property type="match status" value="1"/>
</dbReference>
<dbReference type="PANTHER" id="PTHR24421">
    <property type="entry name" value="NITRATE/NITRITE SENSOR PROTEIN NARX-RELATED"/>
    <property type="match status" value="1"/>
</dbReference>
<comment type="catalytic activity">
    <reaction evidence="1">
        <text>ATP + protein L-histidine = ADP + protein N-phospho-L-histidine.</text>
        <dbReference type="EC" id="2.7.13.3"/>
    </reaction>
</comment>
<evidence type="ECO:0000259" key="10">
    <source>
        <dbReference type="Pfam" id="PF02518"/>
    </source>
</evidence>
<evidence type="ECO:0000256" key="5">
    <source>
        <dbReference type="ARBA" id="ARBA00022741"/>
    </source>
</evidence>
<evidence type="ECO:0000256" key="4">
    <source>
        <dbReference type="ARBA" id="ARBA00022679"/>
    </source>
</evidence>
<keyword evidence="4" id="KW-0808">Transferase</keyword>
<keyword evidence="8" id="KW-0902">Two-component regulatory system</keyword>
<dbReference type="Gene3D" id="1.20.5.1930">
    <property type="match status" value="1"/>
</dbReference>
<dbReference type="InterPro" id="IPR036890">
    <property type="entry name" value="HATPase_C_sf"/>
</dbReference>
<feature type="transmembrane region" description="Helical" evidence="9">
    <location>
        <begin position="130"/>
        <end position="149"/>
    </location>
</feature>
<evidence type="ECO:0000256" key="9">
    <source>
        <dbReference type="SAM" id="Phobius"/>
    </source>
</evidence>
<keyword evidence="9" id="KW-0472">Membrane</keyword>
<keyword evidence="3" id="KW-0597">Phosphoprotein</keyword>
<evidence type="ECO:0000256" key="7">
    <source>
        <dbReference type="ARBA" id="ARBA00022840"/>
    </source>
</evidence>
<evidence type="ECO:0000256" key="1">
    <source>
        <dbReference type="ARBA" id="ARBA00000085"/>
    </source>
</evidence>
<dbReference type="SUPFAM" id="SSF55874">
    <property type="entry name" value="ATPase domain of HSP90 chaperone/DNA topoisomerase II/histidine kinase"/>
    <property type="match status" value="1"/>
</dbReference>
<feature type="domain" description="Signal transduction histidine kinase subgroup 3 dimerisation and phosphoacceptor" evidence="11">
    <location>
        <begin position="215"/>
        <end position="277"/>
    </location>
</feature>
<organism evidence="12 13">
    <name type="scientific">Pseudonocardia ailaonensis</name>
    <dbReference type="NCBI Taxonomy" id="367279"/>
    <lineage>
        <taxon>Bacteria</taxon>
        <taxon>Bacillati</taxon>
        <taxon>Actinomycetota</taxon>
        <taxon>Actinomycetes</taxon>
        <taxon>Pseudonocardiales</taxon>
        <taxon>Pseudonocardiaceae</taxon>
        <taxon>Pseudonocardia</taxon>
    </lineage>
</organism>
<dbReference type="EC" id="2.7.13.3" evidence="2"/>
<evidence type="ECO:0000259" key="11">
    <source>
        <dbReference type="Pfam" id="PF07730"/>
    </source>
</evidence>
<dbReference type="InterPro" id="IPR003594">
    <property type="entry name" value="HATPase_dom"/>
</dbReference>
<evidence type="ECO:0000256" key="3">
    <source>
        <dbReference type="ARBA" id="ARBA00022553"/>
    </source>
</evidence>
<keyword evidence="6 12" id="KW-0418">Kinase</keyword>
<comment type="caution">
    <text evidence="12">The sequence shown here is derived from an EMBL/GenBank/DDBJ whole genome shotgun (WGS) entry which is preliminary data.</text>
</comment>
<proteinExistence type="predicted"/>
<dbReference type="Proteomes" id="UP001500449">
    <property type="component" value="Unassembled WGS sequence"/>
</dbReference>
<evidence type="ECO:0000256" key="2">
    <source>
        <dbReference type="ARBA" id="ARBA00012438"/>
    </source>
</evidence>
<dbReference type="PANTHER" id="PTHR24421:SF10">
    <property type="entry name" value="NITRATE_NITRITE SENSOR PROTEIN NARQ"/>
    <property type="match status" value="1"/>
</dbReference>
<evidence type="ECO:0000313" key="12">
    <source>
        <dbReference type="EMBL" id="GAA1840818.1"/>
    </source>
</evidence>
<keyword evidence="7" id="KW-0067">ATP-binding</keyword>
<feature type="transmembrane region" description="Helical" evidence="9">
    <location>
        <begin position="68"/>
        <end position="85"/>
    </location>
</feature>
<dbReference type="CDD" id="cd16917">
    <property type="entry name" value="HATPase_UhpB-NarQ-NarX-like"/>
    <property type="match status" value="1"/>
</dbReference>
<dbReference type="InterPro" id="IPR050482">
    <property type="entry name" value="Sensor_HK_TwoCompSys"/>
</dbReference>
<feature type="transmembrane region" description="Helical" evidence="9">
    <location>
        <begin position="161"/>
        <end position="180"/>
    </location>
</feature>
<evidence type="ECO:0000313" key="13">
    <source>
        <dbReference type="Proteomes" id="UP001500449"/>
    </source>
</evidence>
<feature type="domain" description="Histidine kinase/HSP90-like ATPase" evidence="10">
    <location>
        <begin position="324"/>
        <end position="412"/>
    </location>
</feature>
<sequence>MIRRTATQVPSVAVDGGDLRLPRAPGVIRRFWARHPRITDVVLVLLIGSTCFDGAAGPDGADWGDPRFLWGLPFVLVATAGVLFHRTRPFVTLGASWVGVVAWAWAPSAFVLAAAVFAVYIIPVRRPGPAVWWATGVTVALACAAALLSDRHTPLVTQYPGLLLEVVPITLALLVATLVGTNVGNRRRYLSALVDRAHQLARERDQQALLAAAGERARIAREMHDVVSHSLTVMVALAEGAAVAAATSPERATMAMGQVADTGRTALTDMRRMLGVLGGDERASLAPQPSLAELPALVRQFADLGLPVTAQVRGTAPGDPALQLTIYRVVQEALTNSMRYARTPTAVTVTVDAEADPIVVTVEDDGRGPADAPSVGAGRGLLGLTERVAALGGEFRSGPRARGWRVSASLPAGSDR</sequence>
<evidence type="ECO:0000256" key="6">
    <source>
        <dbReference type="ARBA" id="ARBA00022777"/>
    </source>
</evidence>
<feature type="transmembrane region" description="Helical" evidence="9">
    <location>
        <begin position="97"/>
        <end position="124"/>
    </location>
</feature>
<keyword evidence="5" id="KW-0547">Nucleotide-binding</keyword>
<dbReference type="InterPro" id="IPR011712">
    <property type="entry name" value="Sig_transdc_His_kin_sub3_dim/P"/>
</dbReference>
<keyword evidence="9" id="KW-0812">Transmembrane</keyword>
<protein>
    <recommendedName>
        <fullName evidence="2">histidine kinase</fullName>
        <ecNumber evidence="2">2.7.13.3</ecNumber>
    </recommendedName>
</protein>
<name>A0ABN2MZ65_9PSEU</name>
<evidence type="ECO:0000256" key="8">
    <source>
        <dbReference type="ARBA" id="ARBA00023012"/>
    </source>
</evidence>
<dbReference type="Pfam" id="PF02518">
    <property type="entry name" value="HATPase_c"/>
    <property type="match status" value="1"/>
</dbReference>
<keyword evidence="9" id="KW-1133">Transmembrane helix</keyword>